<dbReference type="eggNOG" id="KOG4658">
    <property type="taxonomic scope" value="Eukaryota"/>
</dbReference>
<feature type="region of interest" description="Disordered" evidence="4">
    <location>
        <begin position="367"/>
        <end position="387"/>
    </location>
</feature>
<dbReference type="OMA" id="IAQESMI"/>
<dbReference type="InterPro" id="IPR032675">
    <property type="entry name" value="LRR_dom_sf"/>
</dbReference>
<comment type="similarity">
    <text evidence="1">Belongs to the disease resistance NB-LRR family.</text>
</comment>
<keyword evidence="7" id="KW-1185">Reference proteome</keyword>
<dbReference type="GO" id="GO:0006952">
    <property type="term" value="P:defense response"/>
    <property type="evidence" value="ECO:0007669"/>
    <property type="project" value="UniProtKB-KW"/>
</dbReference>
<dbReference type="SUPFAM" id="SSF52540">
    <property type="entry name" value="P-loop containing nucleoside triphosphate hydrolases"/>
    <property type="match status" value="1"/>
</dbReference>
<keyword evidence="2" id="KW-0677">Repeat</keyword>
<dbReference type="InterPro" id="IPR003593">
    <property type="entry name" value="AAA+_ATPase"/>
</dbReference>
<dbReference type="FunFam" id="3.40.50.300:FF:001091">
    <property type="entry name" value="Probable disease resistance protein At1g61300"/>
    <property type="match status" value="1"/>
</dbReference>
<dbReference type="EMBL" id="EQ973818">
    <property type="protein sequence ID" value="EEF44757.1"/>
    <property type="molecule type" value="Genomic_DNA"/>
</dbReference>
<dbReference type="Gene3D" id="3.80.10.10">
    <property type="entry name" value="Ribonuclease Inhibitor"/>
    <property type="match status" value="1"/>
</dbReference>
<dbReference type="InParanoid" id="B9RV24"/>
<dbReference type="InterPro" id="IPR002182">
    <property type="entry name" value="NB-ARC"/>
</dbReference>
<dbReference type="OrthoDB" id="824695at2759"/>
<evidence type="ECO:0000256" key="1">
    <source>
        <dbReference type="ARBA" id="ARBA00008894"/>
    </source>
</evidence>
<dbReference type="PRINTS" id="PR00364">
    <property type="entry name" value="DISEASERSIST"/>
</dbReference>
<name>B9RV24_RICCO</name>
<dbReference type="AlphaFoldDB" id="B9RV24"/>
<dbReference type="Proteomes" id="UP000008311">
    <property type="component" value="Unassembled WGS sequence"/>
</dbReference>
<protein>
    <submittedName>
        <fullName evidence="6">Disease resistance protein RFL1, putative</fullName>
    </submittedName>
</protein>
<evidence type="ECO:0000256" key="4">
    <source>
        <dbReference type="SAM" id="MobiDB-lite"/>
    </source>
</evidence>
<evidence type="ECO:0000256" key="3">
    <source>
        <dbReference type="ARBA" id="ARBA00022821"/>
    </source>
</evidence>
<dbReference type="SUPFAM" id="SSF52058">
    <property type="entry name" value="L domain-like"/>
    <property type="match status" value="1"/>
</dbReference>
<sequence length="881" mass="99918">MGNFISIQMALDCSIGRLWSCCATQATYVCHLQDNLDELKEKVAYLRALKNDVMDMLELEERGQRKRLNFVQAWLSRVEDTVQEAHVLIEYGEREIQRGCCSRNFKYRYRYGKRIAYTLKDVALLLAERDFTNITVAAPVQAAVVEVPTEPTGLDLKLAKVWSSLSKELVGIIGICGKEGAGKTTLLKQINKKFLNTTTTTTTPSGFDAVIFVTVSDMRLAKVQEDIGKKIGISDEKWKKKNIDEKAIDIFTVLHRKKFLLLLDDIWEPVDLANFGVPLPNRENGSKVVFTARSEDICREMEAQMVINMADLAWKGAIQEKTISSPIIAQASSRKYDVKLKAAARDSFKKKRESALRILTRSSTRMSDKGEIVEDEAQPSTSGLQDEQNIEDTEALVDLKHRYDSLLNDTVRFCFLYCTLFPSDFRISKDDLIHYWICEKFEDGYSGVGTYNEGCYIIDILLRAQLLEDEGKYVKICGVIRDMGLQMADKFLVLAGAQLTEAPEVGKWKGVRRISLTENSIQSLRKIPACPHLLTLFLSRNPCLVMISGDFFLSMKSLTVLDMSMTSIQELPPEISNLISLQYLNLSHTSINQLPAELNTLTRLRYLNLEHTIFLSLIPREVISQLCLLQILKLFRCGCVNKEVENNMLSDGNLHIEELQLLEHLKVLSMTIRHDSAFQLLFSTGHLRRCTQALYLEHLIGSASLNISWSDVNHQHNNELEESTLEPQLSSAISRNICFSSLQEVRVEKCFDLVDLTWLVLAPNLKILAVTTCRKMEEIISSGVLGQVPEVGKSLKVFAKLQVLELQNLPQMKSIYWEALAFPILEKIEVFNCPMLKTLPLDSNSSKGGKLVINAEEHWWNNVEWMDDSAKITFLPCFTSF</sequence>
<evidence type="ECO:0000259" key="5">
    <source>
        <dbReference type="SMART" id="SM00382"/>
    </source>
</evidence>
<dbReference type="PANTHER" id="PTHR33463">
    <property type="entry name" value="NB-ARC DOMAIN-CONTAINING PROTEIN-RELATED"/>
    <property type="match status" value="1"/>
</dbReference>
<dbReference type="GO" id="GO:0043531">
    <property type="term" value="F:ADP binding"/>
    <property type="evidence" value="ECO:0007669"/>
    <property type="project" value="InterPro"/>
</dbReference>
<evidence type="ECO:0000313" key="6">
    <source>
        <dbReference type="EMBL" id="EEF44757.1"/>
    </source>
</evidence>
<keyword evidence="3" id="KW-0611">Plant defense</keyword>
<dbReference type="PANTHER" id="PTHR33463:SF187">
    <property type="entry name" value="AND NB-ARC DOMAIN DISEASE RESISTANCE PROTEIN, PUTATIVE-RELATED"/>
    <property type="match status" value="1"/>
</dbReference>
<proteinExistence type="inferred from homology"/>
<dbReference type="SMART" id="SM00382">
    <property type="entry name" value="AAA"/>
    <property type="match status" value="1"/>
</dbReference>
<dbReference type="Gene3D" id="3.40.50.300">
    <property type="entry name" value="P-loop containing nucleotide triphosphate hydrolases"/>
    <property type="match status" value="1"/>
</dbReference>
<dbReference type="Pfam" id="PF23598">
    <property type="entry name" value="LRR_14"/>
    <property type="match status" value="1"/>
</dbReference>
<evidence type="ECO:0000313" key="7">
    <source>
        <dbReference type="Proteomes" id="UP000008311"/>
    </source>
</evidence>
<evidence type="ECO:0000256" key="2">
    <source>
        <dbReference type="ARBA" id="ARBA00022737"/>
    </source>
</evidence>
<dbReference type="InterPro" id="IPR050905">
    <property type="entry name" value="Plant_NBS-LRR"/>
</dbReference>
<accession>B9RV24</accession>
<dbReference type="Pfam" id="PF00931">
    <property type="entry name" value="NB-ARC"/>
    <property type="match status" value="1"/>
</dbReference>
<dbReference type="InterPro" id="IPR027417">
    <property type="entry name" value="P-loop_NTPase"/>
</dbReference>
<gene>
    <name evidence="6" type="ORF">RCOM_0898290</name>
</gene>
<feature type="compositionally biased region" description="Polar residues" evidence="4">
    <location>
        <begin position="378"/>
        <end position="387"/>
    </location>
</feature>
<dbReference type="KEGG" id="rcu:8282294"/>
<dbReference type="InterPro" id="IPR055414">
    <property type="entry name" value="LRR_R13L4/SHOC2-like"/>
</dbReference>
<dbReference type="FunFam" id="1.10.10.10:FF:000322">
    <property type="entry name" value="Probable disease resistance protein At1g63360"/>
    <property type="match status" value="1"/>
</dbReference>
<organism evidence="6 7">
    <name type="scientific">Ricinus communis</name>
    <name type="common">Castor bean</name>
    <dbReference type="NCBI Taxonomy" id="3988"/>
    <lineage>
        <taxon>Eukaryota</taxon>
        <taxon>Viridiplantae</taxon>
        <taxon>Streptophyta</taxon>
        <taxon>Embryophyta</taxon>
        <taxon>Tracheophyta</taxon>
        <taxon>Spermatophyta</taxon>
        <taxon>Magnoliopsida</taxon>
        <taxon>eudicotyledons</taxon>
        <taxon>Gunneridae</taxon>
        <taxon>Pentapetalae</taxon>
        <taxon>rosids</taxon>
        <taxon>fabids</taxon>
        <taxon>Malpighiales</taxon>
        <taxon>Euphorbiaceae</taxon>
        <taxon>Acalyphoideae</taxon>
        <taxon>Acalypheae</taxon>
        <taxon>Ricinus</taxon>
    </lineage>
</organism>
<reference evidence="7" key="1">
    <citation type="journal article" date="2010" name="Nat. Biotechnol.">
        <title>Draft genome sequence of the oilseed species Ricinus communis.</title>
        <authorList>
            <person name="Chan A.P."/>
            <person name="Crabtree J."/>
            <person name="Zhao Q."/>
            <person name="Lorenzi H."/>
            <person name="Orvis J."/>
            <person name="Puiu D."/>
            <person name="Melake-Berhan A."/>
            <person name="Jones K.M."/>
            <person name="Redman J."/>
            <person name="Chen G."/>
            <person name="Cahoon E.B."/>
            <person name="Gedil M."/>
            <person name="Stanke M."/>
            <person name="Haas B.J."/>
            <person name="Wortman J.R."/>
            <person name="Fraser-Liggett C.M."/>
            <person name="Ravel J."/>
            <person name="Rabinowicz P.D."/>
        </authorList>
    </citation>
    <scope>NUCLEOTIDE SEQUENCE [LARGE SCALE GENOMIC DNA]</scope>
    <source>
        <strain evidence="7">cv. Hale</strain>
    </source>
</reference>
<feature type="domain" description="AAA+ ATPase" evidence="5">
    <location>
        <begin position="169"/>
        <end position="359"/>
    </location>
</feature>